<dbReference type="EMBL" id="VSRR010004541">
    <property type="protein sequence ID" value="MPC40002.1"/>
    <property type="molecule type" value="Genomic_DNA"/>
</dbReference>
<comment type="caution">
    <text evidence="1">The sequence shown here is derived from an EMBL/GenBank/DDBJ whole genome shotgun (WGS) entry which is preliminary data.</text>
</comment>
<dbReference type="Proteomes" id="UP000324222">
    <property type="component" value="Unassembled WGS sequence"/>
</dbReference>
<organism evidence="1 2">
    <name type="scientific">Portunus trituberculatus</name>
    <name type="common">Swimming crab</name>
    <name type="synonym">Neptunus trituberculatus</name>
    <dbReference type="NCBI Taxonomy" id="210409"/>
    <lineage>
        <taxon>Eukaryota</taxon>
        <taxon>Metazoa</taxon>
        <taxon>Ecdysozoa</taxon>
        <taxon>Arthropoda</taxon>
        <taxon>Crustacea</taxon>
        <taxon>Multicrustacea</taxon>
        <taxon>Malacostraca</taxon>
        <taxon>Eumalacostraca</taxon>
        <taxon>Eucarida</taxon>
        <taxon>Decapoda</taxon>
        <taxon>Pleocyemata</taxon>
        <taxon>Brachyura</taxon>
        <taxon>Eubrachyura</taxon>
        <taxon>Portunoidea</taxon>
        <taxon>Portunidae</taxon>
        <taxon>Portuninae</taxon>
        <taxon>Portunus</taxon>
    </lineage>
</organism>
<gene>
    <name evidence="1" type="ORF">E2C01_033555</name>
</gene>
<reference evidence="1 2" key="1">
    <citation type="submission" date="2019-05" db="EMBL/GenBank/DDBJ databases">
        <title>Another draft genome of Portunus trituberculatus and its Hox gene families provides insights of decapod evolution.</title>
        <authorList>
            <person name="Jeong J.-H."/>
            <person name="Song I."/>
            <person name="Kim S."/>
            <person name="Choi T."/>
            <person name="Kim D."/>
            <person name="Ryu S."/>
            <person name="Kim W."/>
        </authorList>
    </citation>
    <scope>NUCLEOTIDE SEQUENCE [LARGE SCALE GENOMIC DNA]</scope>
    <source>
        <tissue evidence="1">Muscle</tissue>
    </source>
</reference>
<name>A0A5B7F0F4_PORTR</name>
<evidence type="ECO:0000313" key="1">
    <source>
        <dbReference type="EMBL" id="MPC40002.1"/>
    </source>
</evidence>
<protein>
    <submittedName>
        <fullName evidence="1">Uncharacterized protein</fullName>
    </submittedName>
</protein>
<keyword evidence="2" id="KW-1185">Reference proteome</keyword>
<evidence type="ECO:0000313" key="2">
    <source>
        <dbReference type="Proteomes" id="UP000324222"/>
    </source>
</evidence>
<dbReference type="AlphaFoldDB" id="A0A5B7F0F4"/>
<accession>A0A5B7F0F4</accession>
<proteinExistence type="predicted"/>
<sequence length="166" mass="18286">MVSAAVPEACRGHWLGLVGACGGGGKNSRPAWRGVCGGCRGDERSAARLKGVEPSLGHGGRWILVVSTRGRGIPVWQNMYGLRYTRALYGVKYLIFSGAINALKLAHLAMKLHIQVQNEAWAFDIQLSQLFILLLVKSLFGVVTDNLKQKCFVFVQALVRRHIWNI</sequence>